<reference evidence="2 3" key="1">
    <citation type="submission" date="2014-07" db="EMBL/GenBank/DDBJ databases">
        <authorList>
            <person name="McCorrison J."/>
            <person name="Sanka R."/>
            <person name="Torralba M."/>
            <person name="Gillis M."/>
            <person name="Haft D.H."/>
            <person name="Methe B."/>
            <person name="Sutton G."/>
            <person name="Nelson K.E."/>
        </authorList>
    </citation>
    <scope>NUCLEOTIDE SEQUENCE [LARGE SCALE GENOMIC DNA]</scope>
    <source>
        <strain evidence="2 3">DNF00314</strain>
    </source>
</reference>
<evidence type="ECO:0000259" key="1">
    <source>
        <dbReference type="SMART" id="SM00481"/>
    </source>
</evidence>
<protein>
    <submittedName>
        <fullName evidence="2">Histidinol phosphatase</fullName>
    </submittedName>
</protein>
<name>A0A096CSA1_9FIRM</name>
<feature type="domain" description="Polymerase/histidinol phosphatase N-terminal" evidence="1">
    <location>
        <begin position="3"/>
        <end position="66"/>
    </location>
</feature>
<dbReference type="Proteomes" id="UP000029628">
    <property type="component" value="Unassembled WGS sequence"/>
</dbReference>
<dbReference type="InterPro" id="IPR003141">
    <property type="entry name" value="Pol/His_phosphatase_N"/>
</dbReference>
<gene>
    <name evidence="2" type="ORF">HMPREF0872_01055</name>
</gene>
<dbReference type="RefSeq" id="WP_038151146.1">
    <property type="nucleotide sequence ID" value="NZ_JRNT01000005.1"/>
</dbReference>
<dbReference type="Gene3D" id="1.10.150.650">
    <property type="match status" value="1"/>
</dbReference>
<accession>A0A096CSA1</accession>
<dbReference type="SUPFAM" id="SSF89550">
    <property type="entry name" value="PHP domain-like"/>
    <property type="match status" value="1"/>
</dbReference>
<dbReference type="InterPro" id="IPR004013">
    <property type="entry name" value="PHP_dom"/>
</dbReference>
<dbReference type="eggNOG" id="COG0613">
    <property type="taxonomic scope" value="Bacteria"/>
</dbReference>
<dbReference type="SMART" id="SM00481">
    <property type="entry name" value="POLIIIAc"/>
    <property type="match status" value="1"/>
</dbReference>
<dbReference type="PANTHER" id="PTHR42924:SF3">
    <property type="entry name" value="POLYMERASE_HISTIDINOL PHOSPHATASE N-TERMINAL DOMAIN-CONTAINING PROTEIN"/>
    <property type="match status" value="1"/>
</dbReference>
<comment type="caution">
    <text evidence="2">The sequence shown here is derived from an EMBL/GenBank/DDBJ whole genome shotgun (WGS) entry which is preliminary data.</text>
</comment>
<dbReference type="InterPro" id="IPR052018">
    <property type="entry name" value="PHP_domain"/>
</dbReference>
<dbReference type="Pfam" id="PF02811">
    <property type="entry name" value="PHP"/>
    <property type="match status" value="1"/>
</dbReference>
<dbReference type="CDD" id="cd07438">
    <property type="entry name" value="PHP_HisPPase_AMP"/>
    <property type="match status" value="1"/>
</dbReference>
<dbReference type="Gene3D" id="3.20.20.140">
    <property type="entry name" value="Metal-dependent hydrolases"/>
    <property type="match status" value="1"/>
</dbReference>
<evidence type="ECO:0000313" key="3">
    <source>
        <dbReference type="Proteomes" id="UP000029628"/>
    </source>
</evidence>
<keyword evidence="3" id="KW-1185">Reference proteome</keyword>
<organism evidence="2 3">
    <name type="scientific">Veillonella montpellierensis DNF00314</name>
    <dbReference type="NCBI Taxonomy" id="1401067"/>
    <lineage>
        <taxon>Bacteria</taxon>
        <taxon>Bacillati</taxon>
        <taxon>Bacillota</taxon>
        <taxon>Negativicutes</taxon>
        <taxon>Veillonellales</taxon>
        <taxon>Veillonellaceae</taxon>
        <taxon>Veillonella</taxon>
    </lineage>
</organism>
<dbReference type="PANTHER" id="PTHR42924">
    <property type="entry name" value="EXONUCLEASE"/>
    <property type="match status" value="1"/>
</dbReference>
<dbReference type="InterPro" id="IPR016195">
    <property type="entry name" value="Pol/histidinol_Pase-like"/>
</dbReference>
<evidence type="ECO:0000313" key="2">
    <source>
        <dbReference type="EMBL" id="KGF48209.1"/>
    </source>
</evidence>
<sequence length="272" mass="31079">MIVDFHIHSTYSDGVYTPKELVSFAEHGQLGMIALTDHDEIAGIKPMKAYATSIDIVTGAEFSADYKGKDIHVLGYEFNCDDRELREYISYYQQARRQRIKAMIDLCQKAGYCIDYDELVRLFPTTKALGRPHVAQLLMKKGYAESINFIFKHIVNPSGPCYVPKVKTSVEQVIEQIHHAGGLAVLAHPKLIHNDTYVEELLHFSFDGIEVYHSKHDDEDVKRYRIVAEQRGLLITGGSDFHGINHTWPTYIGEYTVQSRDVEKFIQVLRTI</sequence>
<dbReference type="GO" id="GO:0035312">
    <property type="term" value="F:5'-3' DNA exonuclease activity"/>
    <property type="evidence" value="ECO:0007669"/>
    <property type="project" value="TreeGrafter"/>
</dbReference>
<dbReference type="AlphaFoldDB" id="A0A096CSA1"/>
<dbReference type="GO" id="GO:0004534">
    <property type="term" value="F:5'-3' RNA exonuclease activity"/>
    <property type="evidence" value="ECO:0007669"/>
    <property type="project" value="TreeGrafter"/>
</dbReference>
<proteinExistence type="predicted"/>
<dbReference type="EMBL" id="JRNT01000005">
    <property type="protein sequence ID" value="KGF48209.1"/>
    <property type="molecule type" value="Genomic_DNA"/>
</dbReference>